<sequence>MWGSNFYIYIYIVGKIPILIRLKSLCRIEVIFFGSASGIYPVLTHILHILNSMLHALSCSCLANYSC</sequence>
<dbReference type="EMBL" id="CM004393">
    <property type="protein sequence ID" value="OAY46375.1"/>
    <property type="molecule type" value="Genomic_DNA"/>
</dbReference>
<gene>
    <name evidence="2" type="ORF">MANES_07G139700</name>
</gene>
<dbReference type="AlphaFoldDB" id="A0A2C9VLF7"/>
<keyword evidence="1" id="KW-0812">Transmembrane</keyword>
<evidence type="ECO:0000313" key="2">
    <source>
        <dbReference type="EMBL" id="OAY46375.1"/>
    </source>
</evidence>
<reference evidence="2" key="1">
    <citation type="submission" date="2016-02" db="EMBL/GenBank/DDBJ databases">
        <title>WGS assembly of Manihot esculenta.</title>
        <authorList>
            <person name="Bredeson J.V."/>
            <person name="Prochnik S.E."/>
            <person name="Lyons J.B."/>
            <person name="Schmutz J."/>
            <person name="Grimwood J."/>
            <person name="Vrebalov J."/>
            <person name="Bart R.S."/>
            <person name="Amuge T."/>
            <person name="Ferguson M.E."/>
            <person name="Green R."/>
            <person name="Putnam N."/>
            <person name="Stites J."/>
            <person name="Rounsley S."/>
            <person name="Rokhsar D.S."/>
        </authorList>
    </citation>
    <scope>NUCLEOTIDE SEQUENCE [LARGE SCALE GENOMIC DNA]</scope>
    <source>
        <tissue evidence="2">Leaf</tissue>
    </source>
</reference>
<proteinExistence type="predicted"/>
<keyword evidence="1" id="KW-0472">Membrane</keyword>
<evidence type="ECO:0000256" key="1">
    <source>
        <dbReference type="SAM" id="Phobius"/>
    </source>
</evidence>
<keyword evidence="1" id="KW-1133">Transmembrane helix</keyword>
<protein>
    <submittedName>
        <fullName evidence="2">Uncharacterized protein</fullName>
    </submittedName>
</protein>
<organism evidence="2">
    <name type="scientific">Manihot esculenta</name>
    <name type="common">Cassava</name>
    <name type="synonym">Jatropha manihot</name>
    <dbReference type="NCBI Taxonomy" id="3983"/>
    <lineage>
        <taxon>Eukaryota</taxon>
        <taxon>Viridiplantae</taxon>
        <taxon>Streptophyta</taxon>
        <taxon>Embryophyta</taxon>
        <taxon>Tracheophyta</taxon>
        <taxon>Spermatophyta</taxon>
        <taxon>Magnoliopsida</taxon>
        <taxon>eudicotyledons</taxon>
        <taxon>Gunneridae</taxon>
        <taxon>Pentapetalae</taxon>
        <taxon>rosids</taxon>
        <taxon>fabids</taxon>
        <taxon>Malpighiales</taxon>
        <taxon>Euphorbiaceae</taxon>
        <taxon>Crotonoideae</taxon>
        <taxon>Manihoteae</taxon>
        <taxon>Manihot</taxon>
    </lineage>
</organism>
<accession>A0A2C9VLF7</accession>
<feature type="transmembrane region" description="Helical" evidence="1">
    <location>
        <begin position="30"/>
        <end position="50"/>
    </location>
</feature>
<name>A0A2C9VLF7_MANES</name>